<keyword evidence="10" id="KW-1185">Reference proteome</keyword>
<comment type="caution">
    <text evidence="9">The sequence shown here is derived from an EMBL/GenBank/DDBJ whole genome shotgun (WGS) entry which is preliminary data.</text>
</comment>
<proteinExistence type="inferred from homology"/>
<feature type="domain" description="PilY1 beta-propeller" evidence="8">
    <location>
        <begin position="696"/>
        <end position="1045"/>
    </location>
</feature>
<feature type="signal peptide" evidence="7">
    <location>
        <begin position="1"/>
        <end position="29"/>
    </location>
</feature>
<dbReference type="InterPro" id="IPR011047">
    <property type="entry name" value="Quinoprotein_ADH-like_sf"/>
</dbReference>
<evidence type="ECO:0000256" key="6">
    <source>
        <dbReference type="ARBA" id="ARBA00023263"/>
    </source>
</evidence>
<evidence type="ECO:0000256" key="1">
    <source>
        <dbReference type="ARBA" id="ARBA00004561"/>
    </source>
</evidence>
<evidence type="ECO:0000259" key="8">
    <source>
        <dbReference type="Pfam" id="PF05567"/>
    </source>
</evidence>
<keyword evidence="6" id="KW-0281">Fimbrium</keyword>
<keyword evidence="4" id="KW-0479">Metal-binding</keyword>
<feature type="chain" id="PRO_5045636857" description="PilY1 beta-propeller domain-containing protein" evidence="7">
    <location>
        <begin position="30"/>
        <end position="1201"/>
    </location>
</feature>
<name>A0ABR6X4C9_9BURK</name>
<evidence type="ECO:0000256" key="3">
    <source>
        <dbReference type="ARBA" id="ARBA00022558"/>
    </source>
</evidence>
<accession>A0ABR6X4C9</accession>
<evidence type="ECO:0000256" key="7">
    <source>
        <dbReference type="SAM" id="SignalP"/>
    </source>
</evidence>
<dbReference type="InterPro" id="IPR008707">
    <property type="entry name" value="B-propeller_PilY1"/>
</dbReference>
<comment type="similarity">
    <text evidence="2">Belongs to the PilY1 family.</text>
</comment>
<keyword evidence="7" id="KW-0732">Signal</keyword>
<evidence type="ECO:0000256" key="2">
    <source>
        <dbReference type="ARBA" id="ARBA00008387"/>
    </source>
</evidence>
<organism evidence="9 10">
    <name type="scientific">Undibacterium seohonense</name>
    <dbReference type="NCBI Taxonomy" id="1344950"/>
    <lineage>
        <taxon>Bacteria</taxon>
        <taxon>Pseudomonadati</taxon>
        <taxon>Pseudomonadota</taxon>
        <taxon>Betaproteobacteria</taxon>
        <taxon>Burkholderiales</taxon>
        <taxon>Oxalobacteraceae</taxon>
        <taxon>Undibacterium</taxon>
    </lineage>
</organism>
<gene>
    <name evidence="9" type="ORF">H8K52_10425</name>
</gene>
<keyword evidence="3" id="KW-1029">Fimbrium biogenesis</keyword>
<dbReference type="RefSeq" id="WP_186922843.1">
    <property type="nucleotide sequence ID" value="NZ_JACOFW010000010.1"/>
</dbReference>
<dbReference type="EMBL" id="JACOFW010000010">
    <property type="protein sequence ID" value="MBC3807759.1"/>
    <property type="molecule type" value="Genomic_DNA"/>
</dbReference>
<evidence type="ECO:0000256" key="4">
    <source>
        <dbReference type="ARBA" id="ARBA00022723"/>
    </source>
</evidence>
<sequence length="1201" mass="130127">MLNRKSFSSVLLVQALVCAQILMPLPTLAAISNLPPLVKANVPPNVFYTLDDSGSMMFEVMPDTVRPTGISGTDGSRTDVFTYCGSNCWVVRTFPNPDDVYNTGTNGNYESKLEAVVGFSDNITVARWRSAEVNKMYYDPKIRYEPWVDVASVSIADPYGNPMANADPVAAKYNPVTVSGMSTATLNLTVEQSRTLHGNYWLNDAANDITDKPTWTINSASKTTFYPATYFQYNPSNLGSCTTSQLSCFKRIEIKASTTFPTKAPARSDCGGSICTYNEEIINFANWFQYYRSRILSARAGSGRAFANQAATLRVGFGTINTTGTKVSHVSDDFDVTNKKAFLSTLYQSKIPAKGTPLRTAVDDIGQYFMDKTKTGPWQTKYNQGDVVDQLSCRQNYNILMTDGYWNGTGALGGRAYNWDGNNGTTKTAADGSTYKYSASAPYKDGESDTLADIAMYYWVTDLRSDWPQAKKNVPLPRDGSNPAFWQHLVQYTVGLGVKGNLDPTTDLPLLTSGSKNWPAAATNQIDDLWHAALNSRGKFFSAGNPEAFADALNVALNEIAARSGDAAAVATSKSTLEAGLKLYTSTYQTADWSGRLEQKSVDENTGNIVSPNDWDTDTKIGLPASRKIFTVASDDGKSGTEFNYTNLNSTHKGILTTAAAAYAPTYTVTGDDIVQYLKGERSKESKPFRTRKVLLGDLVNSDPQYVKEGKDGGYSLLPSDIKGKSTYAGYFRTNRLSRVPTVYVGSNDGMLHAFDATQSGTGGTERFAFIPKAVVPNLHELAKPNYVHRFYVDGTPNIADAAIGSNPDNPWKTVLLGTTGAGGKSVFALDVTDPSSFDQTKVLWERNSTTPSLDNDLGFTIGVAQIGVMRDGRWVGVFGNGFDSVNRKAFLYVVDLKSGDIIRKIDTGVGGSGAPNGLATPKLLLNADSTIAAAYAGDLQGNMWKFDFVTTGTSPSLVTTPGLAFGAGEALFTAVDTSRKQPITTQPQLFPHPDGGYIVVFATGKIFEDTDAATVDKETIYGIWDKKIPSRVTQSQLQEQTLAASGNFYTLSKNVVNWSSKRGWFITLKIKNGERVVTDPIILEDQVIITTLIPGNSSDLCVIDALSTTLQISPLAGSALGYKTIDTNKDGKIDANDTMVSGVQSSATHGTTVIRLGNRQIKVVQADARTGKIKSGIDDKRGMSDAIPVTRLWRQLIGRP</sequence>
<dbReference type="SUPFAM" id="SSF50998">
    <property type="entry name" value="Quinoprotein alcohol dehydrogenase-like"/>
    <property type="match status" value="1"/>
</dbReference>
<evidence type="ECO:0000313" key="9">
    <source>
        <dbReference type="EMBL" id="MBC3807759.1"/>
    </source>
</evidence>
<dbReference type="Proteomes" id="UP000648257">
    <property type="component" value="Unassembled WGS sequence"/>
</dbReference>
<dbReference type="Pfam" id="PF05567">
    <property type="entry name" value="T4P_PilY1"/>
    <property type="match status" value="1"/>
</dbReference>
<evidence type="ECO:0000256" key="5">
    <source>
        <dbReference type="ARBA" id="ARBA00022837"/>
    </source>
</evidence>
<reference evidence="9 10" key="1">
    <citation type="submission" date="2020-08" db="EMBL/GenBank/DDBJ databases">
        <title>Novel species isolated from subtropical streams in China.</title>
        <authorList>
            <person name="Lu H."/>
        </authorList>
    </citation>
    <scope>NUCLEOTIDE SEQUENCE [LARGE SCALE GENOMIC DNA]</scope>
    <source>
        <strain evidence="9 10">KACC 16656</strain>
    </source>
</reference>
<comment type="subcellular location">
    <subcellularLocation>
        <location evidence="1">Fimbrium</location>
    </subcellularLocation>
</comment>
<keyword evidence="5" id="KW-0106">Calcium</keyword>
<evidence type="ECO:0000313" key="10">
    <source>
        <dbReference type="Proteomes" id="UP000648257"/>
    </source>
</evidence>
<protein>
    <recommendedName>
        <fullName evidence="8">PilY1 beta-propeller domain-containing protein</fullName>
    </recommendedName>
</protein>